<evidence type="ECO:0000256" key="1">
    <source>
        <dbReference type="SAM" id="Phobius"/>
    </source>
</evidence>
<proteinExistence type="predicted"/>
<dbReference type="AlphaFoldDB" id="A0A1I5TB23"/>
<evidence type="ECO:0000313" key="2">
    <source>
        <dbReference type="EMBL" id="SFP80168.1"/>
    </source>
</evidence>
<reference evidence="2 3" key="1">
    <citation type="submission" date="2016-10" db="EMBL/GenBank/DDBJ databases">
        <authorList>
            <person name="de Groot N.N."/>
        </authorList>
    </citation>
    <scope>NUCLEOTIDE SEQUENCE [LARGE SCALE GENOMIC DNA]</scope>
    <source>
        <strain evidence="2 3">DSM 28286</strain>
    </source>
</reference>
<organism evidence="2 3">
    <name type="scientific">Parafilimonas terrae</name>
    <dbReference type="NCBI Taxonomy" id="1465490"/>
    <lineage>
        <taxon>Bacteria</taxon>
        <taxon>Pseudomonadati</taxon>
        <taxon>Bacteroidota</taxon>
        <taxon>Chitinophagia</taxon>
        <taxon>Chitinophagales</taxon>
        <taxon>Chitinophagaceae</taxon>
        <taxon>Parafilimonas</taxon>
    </lineage>
</organism>
<gene>
    <name evidence="2" type="ORF">SAMN05444277_10224</name>
</gene>
<feature type="transmembrane region" description="Helical" evidence="1">
    <location>
        <begin position="7"/>
        <end position="27"/>
    </location>
</feature>
<keyword evidence="1" id="KW-1133">Transmembrane helix</keyword>
<keyword evidence="1" id="KW-0812">Transmembrane</keyword>
<dbReference type="Proteomes" id="UP000199031">
    <property type="component" value="Unassembled WGS sequence"/>
</dbReference>
<name>A0A1I5TB23_9BACT</name>
<keyword evidence="1" id="KW-0472">Membrane</keyword>
<sequence length="77" mass="9039">METIISFLHHASYSTLFFIGLAIRLFIGMRQFNRRGVGGLQHFNNYFVGLITLFMEWILKWAATIMMLWGLVGWLLK</sequence>
<evidence type="ECO:0000313" key="3">
    <source>
        <dbReference type="Proteomes" id="UP000199031"/>
    </source>
</evidence>
<keyword evidence="3" id="KW-1185">Reference proteome</keyword>
<feature type="transmembrane region" description="Helical" evidence="1">
    <location>
        <begin position="47"/>
        <end position="76"/>
    </location>
</feature>
<dbReference type="RefSeq" id="WP_090655374.1">
    <property type="nucleotide sequence ID" value="NZ_FOXQ01000002.1"/>
</dbReference>
<dbReference type="OrthoDB" id="1376305at2"/>
<dbReference type="EMBL" id="FOXQ01000002">
    <property type="protein sequence ID" value="SFP80168.1"/>
    <property type="molecule type" value="Genomic_DNA"/>
</dbReference>
<dbReference type="STRING" id="1465490.SAMN05444277_10224"/>
<protein>
    <submittedName>
        <fullName evidence="2">Uncharacterized protein</fullName>
    </submittedName>
</protein>
<accession>A0A1I5TB23</accession>